<comment type="caution">
    <text evidence="1">The sequence shown here is derived from an EMBL/GenBank/DDBJ whole genome shotgun (WGS) entry which is preliminary data.</text>
</comment>
<reference evidence="1" key="2">
    <citation type="journal article" date="2014" name="ISME J.">
        <title>Microbial stratification in low pH oxic and suboxic macroscopic growths along an acid mine drainage.</title>
        <authorList>
            <person name="Mendez-Garcia C."/>
            <person name="Mesa V."/>
            <person name="Sprenger R.R."/>
            <person name="Richter M."/>
            <person name="Diez M.S."/>
            <person name="Solano J."/>
            <person name="Bargiela R."/>
            <person name="Golyshina O.V."/>
            <person name="Manteca A."/>
            <person name="Ramos J.L."/>
            <person name="Gallego J.R."/>
            <person name="Llorente I."/>
            <person name="Martins Dos Santos V.A."/>
            <person name="Jensen O.N."/>
            <person name="Pelaez A.I."/>
            <person name="Sanchez J."/>
            <person name="Ferrer M."/>
        </authorList>
    </citation>
    <scope>NUCLEOTIDE SEQUENCE</scope>
</reference>
<name>T1BUU7_9ZZZZ</name>
<accession>T1BUU7</accession>
<keyword evidence="1" id="KW-0687">Ribonucleoprotein</keyword>
<keyword evidence="1" id="KW-0689">Ribosomal protein</keyword>
<proteinExistence type="predicted"/>
<organism evidence="1">
    <name type="scientific">mine drainage metagenome</name>
    <dbReference type="NCBI Taxonomy" id="410659"/>
    <lineage>
        <taxon>unclassified sequences</taxon>
        <taxon>metagenomes</taxon>
        <taxon>ecological metagenomes</taxon>
    </lineage>
</organism>
<evidence type="ECO:0000313" key="1">
    <source>
        <dbReference type="EMBL" id="EQD56939.1"/>
    </source>
</evidence>
<dbReference type="EMBL" id="AUZZ01003464">
    <property type="protein sequence ID" value="EQD56939.1"/>
    <property type="molecule type" value="Genomic_DNA"/>
</dbReference>
<dbReference type="AlphaFoldDB" id="T1BUU7"/>
<reference evidence="1" key="1">
    <citation type="submission" date="2013-08" db="EMBL/GenBank/DDBJ databases">
        <authorList>
            <person name="Mendez C."/>
            <person name="Richter M."/>
            <person name="Ferrer M."/>
            <person name="Sanchez J."/>
        </authorList>
    </citation>
    <scope>NUCLEOTIDE SEQUENCE</scope>
</reference>
<gene>
    <name evidence="1" type="ORF">B2A_05052</name>
</gene>
<protein>
    <submittedName>
        <fullName evidence="1">30S ribosomal protein S4P</fullName>
    </submittedName>
</protein>
<dbReference type="GO" id="GO:0005840">
    <property type="term" value="C:ribosome"/>
    <property type="evidence" value="ECO:0007669"/>
    <property type="project" value="UniProtKB-KW"/>
</dbReference>
<sequence>MGDPKRIRRKFDKPKTMWSKDRIETEHALKEKYGLKNLRELWQATTEVSRIRRNV</sequence>
<feature type="non-terminal residue" evidence="1">
    <location>
        <position position="55"/>
    </location>
</feature>